<evidence type="ECO:0000313" key="6">
    <source>
        <dbReference type="Proteomes" id="UP000317243"/>
    </source>
</evidence>
<organism evidence="5 6">
    <name type="scientific">Thalassoglobus neptunius</name>
    <dbReference type="NCBI Taxonomy" id="1938619"/>
    <lineage>
        <taxon>Bacteria</taxon>
        <taxon>Pseudomonadati</taxon>
        <taxon>Planctomycetota</taxon>
        <taxon>Planctomycetia</taxon>
        <taxon>Planctomycetales</taxon>
        <taxon>Planctomycetaceae</taxon>
        <taxon>Thalassoglobus</taxon>
    </lineage>
</organism>
<comment type="similarity">
    <text evidence="1">Belongs to the membrane fusion protein (MFP) (TC 8.A.1) family.</text>
</comment>
<dbReference type="RefSeq" id="WP_146510225.1">
    <property type="nucleotide sequence ID" value="NZ_SIHI01000003.1"/>
</dbReference>
<dbReference type="NCBIfam" id="TIGR01730">
    <property type="entry name" value="RND_mfp"/>
    <property type="match status" value="1"/>
</dbReference>
<dbReference type="Gene3D" id="2.40.420.20">
    <property type="match status" value="1"/>
</dbReference>
<dbReference type="InterPro" id="IPR006143">
    <property type="entry name" value="RND_pump_MFP"/>
</dbReference>
<keyword evidence="2" id="KW-0175">Coiled coil</keyword>
<sequence length="410" mass="45139">MKYLNWFGRVLICCCGIAAAWGAWYVVYRESLQAIATPQKPKATRKLAVEVVAARRDSIDEEIVLVGTLIPAAQTEIRSKLEGYIETMSFDLGDRIRRSEILCELENQDQLEAIEQAKAALKVAEAQLQVRIEESKLAKQNFDVESHLVDRLAGSQQQLETARANYQIAVANEELDRARVSEAQEFLNTVQQGLTDLVLSSPLDGYIASKLADVGDLAKPDLPLFRIVDLETVETTVQVIEKDYRRVAVGQRAVVNVDAYPGRDFQGTVTRIAPTLDPETRTAPVHIEVPNSELILKPGMFARVSLNPEESREGILIPLAAVVNTAEDSQVFVVDEATSKAEKRVVELGVSNGLVVEVKSGIEEGERVMTLGNRLVEHNQEVVASIQDWPTATTASLETENLDSSTSDGE</sequence>
<dbReference type="EMBL" id="SIHI01000003">
    <property type="protein sequence ID" value="TWT55574.1"/>
    <property type="molecule type" value="Genomic_DNA"/>
</dbReference>
<dbReference type="AlphaFoldDB" id="A0A5C5WX97"/>
<evidence type="ECO:0000256" key="1">
    <source>
        <dbReference type="ARBA" id="ARBA00009477"/>
    </source>
</evidence>
<proteinExistence type="inferred from homology"/>
<dbReference type="Pfam" id="PF25954">
    <property type="entry name" value="Beta-barrel_RND_2"/>
    <property type="match status" value="1"/>
</dbReference>
<protein>
    <submittedName>
        <fullName evidence="5">Macrolide export protein MacA</fullName>
    </submittedName>
</protein>
<comment type="caution">
    <text evidence="5">The sequence shown here is derived from an EMBL/GenBank/DDBJ whole genome shotgun (WGS) entry which is preliminary data.</text>
</comment>
<evidence type="ECO:0000259" key="4">
    <source>
        <dbReference type="Pfam" id="PF25967"/>
    </source>
</evidence>
<dbReference type="FunFam" id="2.40.30.170:FF:000010">
    <property type="entry name" value="Efflux RND transporter periplasmic adaptor subunit"/>
    <property type="match status" value="1"/>
</dbReference>
<dbReference type="OrthoDB" id="281360at2"/>
<evidence type="ECO:0000259" key="3">
    <source>
        <dbReference type="Pfam" id="PF25954"/>
    </source>
</evidence>
<dbReference type="PANTHER" id="PTHR30469:SF15">
    <property type="entry name" value="HLYD FAMILY OF SECRETION PROTEINS"/>
    <property type="match status" value="1"/>
</dbReference>
<dbReference type="Gene3D" id="1.10.287.470">
    <property type="entry name" value="Helix hairpin bin"/>
    <property type="match status" value="1"/>
</dbReference>
<evidence type="ECO:0000256" key="2">
    <source>
        <dbReference type="SAM" id="Coils"/>
    </source>
</evidence>
<keyword evidence="6" id="KW-1185">Reference proteome</keyword>
<dbReference type="SUPFAM" id="SSF111369">
    <property type="entry name" value="HlyD-like secretion proteins"/>
    <property type="match status" value="1"/>
</dbReference>
<dbReference type="Pfam" id="PF25967">
    <property type="entry name" value="RND-MFP_C"/>
    <property type="match status" value="1"/>
</dbReference>
<dbReference type="Proteomes" id="UP000317243">
    <property type="component" value="Unassembled WGS sequence"/>
</dbReference>
<dbReference type="PANTHER" id="PTHR30469">
    <property type="entry name" value="MULTIDRUG RESISTANCE PROTEIN MDTA"/>
    <property type="match status" value="1"/>
</dbReference>
<dbReference type="Gene3D" id="2.40.50.100">
    <property type="match status" value="1"/>
</dbReference>
<gene>
    <name evidence="5" type="primary">macA</name>
    <name evidence="5" type="ORF">KOR42_27010</name>
</gene>
<name>A0A5C5WX97_9PLAN</name>
<dbReference type="Gene3D" id="2.40.30.170">
    <property type="match status" value="1"/>
</dbReference>
<feature type="coiled-coil region" evidence="2">
    <location>
        <begin position="107"/>
        <end position="134"/>
    </location>
</feature>
<feature type="domain" description="CusB-like beta-barrel" evidence="3">
    <location>
        <begin position="236"/>
        <end position="309"/>
    </location>
</feature>
<dbReference type="InterPro" id="IPR058792">
    <property type="entry name" value="Beta-barrel_RND_2"/>
</dbReference>
<dbReference type="GO" id="GO:1990281">
    <property type="term" value="C:efflux pump complex"/>
    <property type="evidence" value="ECO:0007669"/>
    <property type="project" value="TreeGrafter"/>
</dbReference>
<accession>A0A5C5WX97</accession>
<dbReference type="GO" id="GO:0015562">
    <property type="term" value="F:efflux transmembrane transporter activity"/>
    <property type="evidence" value="ECO:0007669"/>
    <property type="project" value="TreeGrafter"/>
</dbReference>
<feature type="domain" description="Multidrug resistance protein MdtA-like C-terminal permuted SH3" evidence="4">
    <location>
        <begin position="315"/>
        <end position="370"/>
    </location>
</feature>
<reference evidence="5 6" key="1">
    <citation type="submission" date="2019-02" db="EMBL/GenBank/DDBJ databases">
        <title>Deep-cultivation of Planctomycetes and their phenomic and genomic characterization uncovers novel biology.</title>
        <authorList>
            <person name="Wiegand S."/>
            <person name="Jogler M."/>
            <person name="Boedeker C."/>
            <person name="Pinto D."/>
            <person name="Vollmers J."/>
            <person name="Rivas-Marin E."/>
            <person name="Kohn T."/>
            <person name="Peeters S.H."/>
            <person name="Heuer A."/>
            <person name="Rast P."/>
            <person name="Oberbeckmann S."/>
            <person name="Bunk B."/>
            <person name="Jeske O."/>
            <person name="Meyerdierks A."/>
            <person name="Storesund J.E."/>
            <person name="Kallscheuer N."/>
            <person name="Luecker S."/>
            <person name="Lage O.M."/>
            <person name="Pohl T."/>
            <person name="Merkel B.J."/>
            <person name="Hornburger P."/>
            <person name="Mueller R.-W."/>
            <person name="Bruemmer F."/>
            <person name="Labrenz M."/>
            <person name="Spormann A.M."/>
            <person name="Op Den Camp H."/>
            <person name="Overmann J."/>
            <person name="Amann R."/>
            <person name="Jetten M.S.M."/>
            <person name="Mascher T."/>
            <person name="Medema M.H."/>
            <person name="Devos D.P."/>
            <person name="Kaster A.-K."/>
            <person name="Ovreas L."/>
            <person name="Rohde M."/>
            <person name="Galperin M.Y."/>
            <person name="Jogler C."/>
        </authorList>
    </citation>
    <scope>NUCLEOTIDE SEQUENCE [LARGE SCALE GENOMIC DNA]</scope>
    <source>
        <strain evidence="5 6">KOR42</strain>
    </source>
</reference>
<dbReference type="InterPro" id="IPR058627">
    <property type="entry name" value="MdtA-like_C"/>
</dbReference>
<evidence type="ECO:0000313" key="5">
    <source>
        <dbReference type="EMBL" id="TWT55574.1"/>
    </source>
</evidence>